<evidence type="ECO:0000313" key="2">
    <source>
        <dbReference type="Proteomes" id="UP000703269"/>
    </source>
</evidence>
<gene>
    <name evidence="1" type="ORF">PsYK624_028210</name>
</gene>
<dbReference type="OrthoDB" id="2794653at2759"/>
<dbReference type="EMBL" id="BPQB01000004">
    <property type="protein sequence ID" value="GJE86740.1"/>
    <property type="molecule type" value="Genomic_DNA"/>
</dbReference>
<evidence type="ECO:0000313" key="1">
    <source>
        <dbReference type="EMBL" id="GJE86740.1"/>
    </source>
</evidence>
<comment type="caution">
    <text evidence="1">The sequence shown here is derived from an EMBL/GenBank/DDBJ whole genome shotgun (WGS) entry which is preliminary data.</text>
</comment>
<dbReference type="GO" id="GO:0004867">
    <property type="term" value="F:serine-type endopeptidase inhibitor activity"/>
    <property type="evidence" value="ECO:0007669"/>
    <property type="project" value="InterPro"/>
</dbReference>
<dbReference type="Gene3D" id="2.80.10.50">
    <property type="match status" value="1"/>
</dbReference>
<reference evidence="1 2" key="1">
    <citation type="submission" date="2021-08" db="EMBL/GenBank/DDBJ databases">
        <title>Draft Genome Sequence of Phanerochaete sordida strain YK-624.</title>
        <authorList>
            <person name="Mori T."/>
            <person name="Dohra H."/>
            <person name="Suzuki T."/>
            <person name="Kawagishi H."/>
            <person name="Hirai H."/>
        </authorList>
    </citation>
    <scope>NUCLEOTIDE SEQUENCE [LARGE SCALE GENOMIC DNA]</scope>
    <source>
        <strain evidence="1 2">YK-624</strain>
    </source>
</reference>
<name>A0A9P3L938_9APHY</name>
<sequence>MSLPGNEFLIQMHAGPRFYIGVDERGIILPFNVIALPGGTAAPKWKIQNFGESRYVITQGALGTRAEGARVVALKTQTPLQWQLTWFPQQGPHCYMITDGYPGPTQGFAWTVEPDTPYGRVVLKDVGPFAPELPPQEALFNLVHVPEAKAEGKAEAEAAPAA</sequence>
<keyword evidence="2" id="KW-1185">Reference proteome</keyword>
<dbReference type="Proteomes" id="UP000703269">
    <property type="component" value="Unassembled WGS sequence"/>
</dbReference>
<accession>A0A9P3L938</accession>
<protein>
    <submittedName>
        <fullName evidence="1">Serine protease inhibitor</fullName>
    </submittedName>
</protein>
<dbReference type="Pfam" id="PF16850">
    <property type="entry name" value="Inhibitor_I66"/>
    <property type="match status" value="1"/>
</dbReference>
<proteinExistence type="predicted"/>
<dbReference type="AlphaFoldDB" id="A0A9P3L938"/>
<dbReference type="InterPro" id="IPR031755">
    <property type="entry name" value="Inhibitor_I66"/>
</dbReference>
<organism evidence="1 2">
    <name type="scientific">Phanerochaete sordida</name>
    <dbReference type="NCBI Taxonomy" id="48140"/>
    <lineage>
        <taxon>Eukaryota</taxon>
        <taxon>Fungi</taxon>
        <taxon>Dikarya</taxon>
        <taxon>Basidiomycota</taxon>
        <taxon>Agaricomycotina</taxon>
        <taxon>Agaricomycetes</taxon>
        <taxon>Polyporales</taxon>
        <taxon>Phanerochaetaceae</taxon>
        <taxon>Phanerochaete</taxon>
    </lineage>
</organism>